<dbReference type="Proteomes" id="UP000219338">
    <property type="component" value="Unassembled WGS sequence"/>
</dbReference>
<dbReference type="OrthoDB" id="3054683at2759"/>
<keyword evidence="2" id="KW-1185">Reference proteome</keyword>
<organism evidence="1 2">
    <name type="scientific">Armillaria ostoyae</name>
    <name type="common">Armillaria root rot fungus</name>
    <dbReference type="NCBI Taxonomy" id="47428"/>
    <lineage>
        <taxon>Eukaryota</taxon>
        <taxon>Fungi</taxon>
        <taxon>Dikarya</taxon>
        <taxon>Basidiomycota</taxon>
        <taxon>Agaricomycotina</taxon>
        <taxon>Agaricomycetes</taxon>
        <taxon>Agaricomycetidae</taxon>
        <taxon>Agaricales</taxon>
        <taxon>Marasmiineae</taxon>
        <taxon>Physalacriaceae</taxon>
        <taxon>Armillaria</taxon>
    </lineage>
</organism>
<dbReference type="SUPFAM" id="SSF50104">
    <property type="entry name" value="Translation proteins SH3-like domain"/>
    <property type="match status" value="1"/>
</dbReference>
<dbReference type="EMBL" id="FUEG01000012">
    <property type="protein sequence ID" value="SJL10755.1"/>
    <property type="molecule type" value="Genomic_DNA"/>
</dbReference>
<reference evidence="2" key="1">
    <citation type="journal article" date="2017" name="Nat. Ecol. Evol.">
        <title>Genome expansion and lineage-specific genetic innovations in the forest pathogenic fungi Armillaria.</title>
        <authorList>
            <person name="Sipos G."/>
            <person name="Prasanna A.N."/>
            <person name="Walter M.C."/>
            <person name="O'Connor E."/>
            <person name="Balint B."/>
            <person name="Krizsan K."/>
            <person name="Kiss B."/>
            <person name="Hess J."/>
            <person name="Varga T."/>
            <person name="Slot J."/>
            <person name="Riley R."/>
            <person name="Boka B."/>
            <person name="Rigling D."/>
            <person name="Barry K."/>
            <person name="Lee J."/>
            <person name="Mihaltcheva S."/>
            <person name="LaButti K."/>
            <person name="Lipzen A."/>
            <person name="Waldron R."/>
            <person name="Moloney N.M."/>
            <person name="Sperisen C."/>
            <person name="Kredics L."/>
            <person name="Vagvoelgyi C."/>
            <person name="Patrignani A."/>
            <person name="Fitzpatrick D."/>
            <person name="Nagy I."/>
            <person name="Doyle S."/>
            <person name="Anderson J.B."/>
            <person name="Grigoriev I.V."/>
            <person name="Gueldener U."/>
            <person name="Muensterkoetter M."/>
            <person name="Nagy L.G."/>
        </authorList>
    </citation>
    <scope>NUCLEOTIDE SEQUENCE [LARGE SCALE GENOMIC DNA]</scope>
    <source>
        <strain evidence="2">C18/9</strain>
    </source>
</reference>
<evidence type="ECO:0000313" key="1">
    <source>
        <dbReference type="EMBL" id="SJL10755.1"/>
    </source>
</evidence>
<name>A0A284RPZ0_ARMOS</name>
<evidence type="ECO:0000313" key="2">
    <source>
        <dbReference type="Proteomes" id="UP000219338"/>
    </source>
</evidence>
<proteinExistence type="predicted"/>
<gene>
    <name evidence="1" type="ORF">ARMOST_14149</name>
</gene>
<dbReference type="AlphaFoldDB" id="A0A284RPZ0"/>
<sequence>MPNSLTGIVTRIHPRAVEVCTVDGTLWYSWQDIVKSFGLGDYVEVVGGDLRGRHGFVLDVSDDIYIDVMEGHYSQGVRDLQVHRNLAKVISPPTTSNSFALSPEEMAKRMHTGRVPWQGLHILILPSTTLSKKRHFDQLEKSSHLGHEADVHKGKIGKVLDVGINQATASGLSVYVRLEQSYSAVHAYRDIWVDYDEVVEETTGLPLRLYQPLDQSQAAFLPSQEYRCARKEQENILACTPPHEGSSEDLGTGNAWDITASEPPALSESSSYKLVLSHWSEHPALAQQELRVNIPGKSQPQKIRLDLSGTRCIMKIKFRTTLVDVGNWKSVTPVEPTVRDYHRWVVIRGDHVGMYAHGVRYVQGSKPILWMVQEIKCVDNEHDLLIGEVFDILNTDLCQVADSQQTLDINAQWACSIQEEPTKVKNKNKK</sequence>
<dbReference type="InterPro" id="IPR008991">
    <property type="entry name" value="Translation_prot_SH3-like_sf"/>
</dbReference>
<accession>A0A284RPZ0</accession>
<protein>
    <submittedName>
        <fullName evidence="1">Uncharacterized protein</fullName>
    </submittedName>
</protein>